<dbReference type="EMBL" id="WTYV01000003">
    <property type="protein sequence ID" value="MXO71785.1"/>
    <property type="molecule type" value="Genomic_DNA"/>
</dbReference>
<dbReference type="PANTHER" id="PTHR33606:SF3">
    <property type="entry name" value="PROTEIN YCII"/>
    <property type="match status" value="1"/>
</dbReference>
<dbReference type="InterPro" id="IPR011008">
    <property type="entry name" value="Dimeric_a/b-barrel"/>
</dbReference>
<dbReference type="InterPro" id="IPR051807">
    <property type="entry name" value="Sec-metab_biosynth-assoc"/>
</dbReference>
<keyword evidence="4" id="KW-1185">Reference proteome</keyword>
<evidence type="ECO:0000313" key="3">
    <source>
        <dbReference type="EMBL" id="MXO71785.1"/>
    </source>
</evidence>
<comment type="similarity">
    <text evidence="1">Belongs to the YciI family.</text>
</comment>
<evidence type="ECO:0000313" key="4">
    <source>
        <dbReference type="Proteomes" id="UP000466966"/>
    </source>
</evidence>
<sequence>MGLYIISCIDRSGSLDLRMATRPKHLQFLAESSGVKVAGPFLDDDGNMVGSMLIVEVASLEDARNFAACDPYAQVGLFQSSDIRPWKQTAGTATL</sequence>
<gene>
    <name evidence="3" type="ORF">GRI99_09055</name>
</gene>
<dbReference type="Gene3D" id="3.30.70.1060">
    <property type="entry name" value="Dimeric alpha+beta barrel"/>
    <property type="match status" value="1"/>
</dbReference>
<dbReference type="RefSeq" id="WP_160771742.1">
    <property type="nucleotide sequence ID" value="NZ_WTYV01000003.1"/>
</dbReference>
<dbReference type="Pfam" id="PF03795">
    <property type="entry name" value="YCII"/>
    <property type="match status" value="1"/>
</dbReference>
<evidence type="ECO:0000256" key="1">
    <source>
        <dbReference type="ARBA" id="ARBA00007689"/>
    </source>
</evidence>
<accession>A0A844YTY7</accession>
<dbReference type="OrthoDB" id="2293521at2"/>
<dbReference type="SUPFAM" id="SSF54909">
    <property type="entry name" value="Dimeric alpha+beta barrel"/>
    <property type="match status" value="1"/>
</dbReference>
<proteinExistence type="inferred from homology"/>
<dbReference type="PANTHER" id="PTHR33606">
    <property type="entry name" value="PROTEIN YCII"/>
    <property type="match status" value="1"/>
</dbReference>
<dbReference type="Proteomes" id="UP000466966">
    <property type="component" value="Unassembled WGS sequence"/>
</dbReference>
<comment type="caution">
    <text evidence="3">The sequence shown here is derived from an EMBL/GenBank/DDBJ whole genome shotgun (WGS) entry which is preliminary data.</text>
</comment>
<dbReference type="AlphaFoldDB" id="A0A844YTY7"/>
<reference evidence="3 4" key="1">
    <citation type="submission" date="2019-12" db="EMBL/GenBank/DDBJ databases">
        <title>Genomic-based taxomic classification of the family Erythrobacteraceae.</title>
        <authorList>
            <person name="Xu L."/>
        </authorList>
    </citation>
    <scope>NUCLEOTIDE SEQUENCE [LARGE SCALE GENOMIC DNA]</scope>
    <source>
        <strain evidence="3 4">M0322</strain>
    </source>
</reference>
<evidence type="ECO:0000259" key="2">
    <source>
        <dbReference type="Pfam" id="PF03795"/>
    </source>
</evidence>
<name>A0A844YTY7_9SPHN</name>
<protein>
    <submittedName>
        <fullName evidence="3">YciI family protein</fullName>
    </submittedName>
</protein>
<feature type="domain" description="YCII-related" evidence="2">
    <location>
        <begin position="3"/>
        <end position="87"/>
    </location>
</feature>
<organism evidence="3 4">
    <name type="scientific">Alteraurantiacibacter buctensis</name>
    <dbReference type="NCBI Taxonomy" id="1503981"/>
    <lineage>
        <taxon>Bacteria</taxon>
        <taxon>Pseudomonadati</taxon>
        <taxon>Pseudomonadota</taxon>
        <taxon>Alphaproteobacteria</taxon>
        <taxon>Sphingomonadales</taxon>
        <taxon>Erythrobacteraceae</taxon>
        <taxon>Alteraurantiacibacter</taxon>
    </lineage>
</organism>
<dbReference type="InterPro" id="IPR005545">
    <property type="entry name" value="YCII"/>
</dbReference>